<dbReference type="EMBL" id="MU150249">
    <property type="protein sequence ID" value="KAF9465219.1"/>
    <property type="molecule type" value="Genomic_DNA"/>
</dbReference>
<reference evidence="2" key="1">
    <citation type="submission" date="2020-11" db="EMBL/GenBank/DDBJ databases">
        <authorList>
            <consortium name="DOE Joint Genome Institute"/>
            <person name="Ahrendt S."/>
            <person name="Riley R."/>
            <person name="Andreopoulos W."/>
            <person name="Labutti K."/>
            <person name="Pangilinan J."/>
            <person name="Ruiz-Duenas F.J."/>
            <person name="Barrasa J.M."/>
            <person name="Sanchez-Garcia M."/>
            <person name="Camarero S."/>
            <person name="Miyauchi S."/>
            <person name="Serrano A."/>
            <person name="Linde D."/>
            <person name="Babiker R."/>
            <person name="Drula E."/>
            <person name="Ayuso-Fernandez I."/>
            <person name="Pacheco R."/>
            <person name="Padilla G."/>
            <person name="Ferreira P."/>
            <person name="Barriuso J."/>
            <person name="Kellner H."/>
            <person name="Castanera R."/>
            <person name="Alfaro M."/>
            <person name="Ramirez L."/>
            <person name="Pisabarro A.G."/>
            <person name="Kuo A."/>
            <person name="Tritt A."/>
            <person name="Lipzen A."/>
            <person name="He G."/>
            <person name="Yan M."/>
            <person name="Ng V."/>
            <person name="Cullen D."/>
            <person name="Martin F."/>
            <person name="Rosso M.-N."/>
            <person name="Henrissat B."/>
            <person name="Hibbett D."/>
            <person name="Martinez A.T."/>
            <person name="Grigoriev I.V."/>
        </authorList>
    </citation>
    <scope>NUCLEOTIDE SEQUENCE</scope>
    <source>
        <strain evidence="2">CBS 247.69</strain>
    </source>
</reference>
<dbReference type="Gene3D" id="1.10.10.2360">
    <property type="match status" value="1"/>
</dbReference>
<dbReference type="GO" id="GO:0044614">
    <property type="term" value="C:nuclear pore cytoplasmic filaments"/>
    <property type="evidence" value="ECO:0007669"/>
    <property type="project" value="TreeGrafter"/>
</dbReference>
<dbReference type="GO" id="GO:0000973">
    <property type="term" value="P:post-transcriptional tethering of RNA polymerase II gene DNA at nuclear periphery"/>
    <property type="evidence" value="ECO:0007669"/>
    <property type="project" value="TreeGrafter"/>
</dbReference>
<dbReference type="PANTHER" id="PTHR23198">
    <property type="entry name" value="NUCLEOPORIN"/>
    <property type="match status" value="1"/>
</dbReference>
<dbReference type="GO" id="GO:0034398">
    <property type="term" value="P:telomere tethering at nuclear periphery"/>
    <property type="evidence" value="ECO:0007669"/>
    <property type="project" value="TreeGrafter"/>
</dbReference>
<feature type="region of interest" description="Disordered" evidence="1">
    <location>
        <begin position="73"/>
        <end position="92"/>
    </location>
</feature>
<protein>
    <submittedName>
        <fullName evidence="2">Uncharacterized protein</fullName>
    </submittedName>
</protein>
<evidence type="ECO:0000313" key="2">
    <source>
        <dbReference type="EMBL" id="KAF9465219.1"/>
    </source>
</evidence>
<dbReference type="AlphaFoldDB" id="A0A9P6CLS9"/>
<evidence type="ECO:0000313" key="3">
    <source>
        <dbReference type="Proteomes" id="UP000807353"/>
    </source>
</evidence>
<dbReference type="GO" id="GO:0017056">
    <property type="term" value="F:structural constituent of nuclear pore"/>
    <property type="evidence" value="ECO:0007669"/>
    <property type="project" value="TreeGrafter"/>
</dbReference>
<dbReference type="GO" id="GO:0006405">
    <property type="term" value="P:RNA export from nucleus"/>
    <property type="evidence" value="ECO:0007669"/>
    <property type="project" value="TreeGrafter"/>
</dbReference>
<dbReference type="Proteomes" id="UP000807353">
    <property type="component" value="Unassembled WGS sequence"/>
</dbReference>
<accession>A0A9P6CLS9</accession>
<dbReference type="PANTHER" id="PTHR23198:SF6">
    <property type="entry name" value="NUCLEAR PORE COMPLEX PROTEIN NUP98-NUP96"/>
    <property type="match status" value="1"/>
</dbReference>
<organism evidence="2 3">
    <name type="scientific">Collybia nuda</name>
    <dbReference type="NCBI Taxonomy" id="64659"/>
    <lineage>
        <taxon>Eukaryota</taxon>
        <taxon>Fungi</taxon>
        <taxon>Dikarya</taxon>
        <taxon>Basidiomycota</taxon>
        <taxon>Agaricomycotina</taxon>
        <taxon>Agaricomycetes</taxon>
        <taxon>Agaricomycetidae</taxon>
        <taxon>Agaricales</taxon>
        <taxon>Tricholomatineae</taxon>
        <taxon>Clitocybaceae</taxon>
        <taxon>Collybia</taxon>
    </lineage>
</organism>
<gene>
    <name evidence="2" type="ORF">BDZ94DRAFT_1254819</name>
</gene>
<name>A0A9P6CLS9_9AGAR</name>
<dbReference type="InterPro" id="IPR037665">
    <property type="entry name" value="Nucleoporin_S59-like"/>
</dbReference>
<evidence type="ECO:0000256" key="1">
    <source>
        <dbReference type="SAM" id="MobiDB-lite"/>
    </source>
</evidence>
<dbReference type="GO" id="GO:0006606">
    <property type="term" value="P:protein import into nucleus"/>
    <property type="evidence" value="ECO:0007669"/>
    <property type="project" value="TreeGrafter"/>
</dbReference>
<feature type="compositionally biased region" description="Low complexity" evidence="1">
    <location>
        <begin position="73"/>
        <end position="84"/>
    </location>
</feature>
<dbReference type="GO" id="GO:0003723">
    <property type="term" value="F:RNA binding"/>
    <property type="evidence" value="ECO:0007669"/>
    <property type="project" value="TreeGrafter"/>
</dbReference>
<keyword evidence="3" id="KW-1185">Reference proteome</keyword>
<proteinExistence type="predicted"/>
<dbReference type="OrthoDB" id="3234974at2759"/>
<sequence length="252" mass="26753">MASVETIFMSIETVHGPPGKSFEEVRIEDYLKAYSTTGRPPLPCPQDPADANQRVLMSLPPLFKPYSERSLLGGPSSQPLLPSPIQTRPANPAELPDAQAFFTSTVEGEIYHSISAMPRYNAFSPEELRFYAYMKGHKFPPSNVPPAPFVIAPPSSSLGSSMGNRPLLSAPTLLTGAGAGTGETVLHICAQAEYAGHSPEELRIACLRAGRELTSQEIVGSPGAGVTPVAPPVLFSGIAGSPFARPAPVRLF</sequence>
<dbReference type="GO" id="GO:0008139">
    <property type="term" value="F:nuclear localization sequence binding"/>
    <property type="evidence" value="ECO:0007669"/>
    <property type="project" value="TreeGrafter"/>
</dbReference>
<comment type="caution">
    <text evidence="2">The sequence shown here is derived from an EMBL/GenBank/DDBJ whole genome shotgun (WGS) entry which is preliminary data.</text>
</comment>